<accession>A0ABZ2ACM1</accession>
<gene>
    <name evidence="2" type="ORF">OG442_35710</name>
</gene>
<organism evidence="2 3">
    <name type="scientific">Streptomyces niveus</name>
    <name type="common">Streptomyces spheroides</name>
    <dbReference type="NCBI Taxonomy" id="193462"/>
    <lineage>
        <taxon>Bacteria</taxon>
        <taxon>Bacillati</taxon>
        <taxon>Actinomycetota</taxon>
        <taxon>Actinomycetes</taxon>
        <taxon>Kitasatosporales</taxon>
        <taxon>Streptomycetaceae</taxon>
        <taxon>Streptomyces</taxon>
    </lineage>
</organism>
<dbReference type="RefSeq" id="WP_329081085.1">
    <property type="nucleotide sequence ID" value="NZ_CP109495.1"/>
</dbReference>
<evidence type="ECO:0008006" key="4">
    <source>
        <dbReference type="Google" id="ProtNLM"/>
    </source>
</evidence>
<proteinExistence type="predicted"/>
<feature type="compositionally biased region" description="Basic residues" evidence="1">
    <location>
        <begin position="28"/>
        <end position="40"/>
    </location>
</feature>
<evidence type="ECO:0000313" key="2">
    <source>
        <dbReference type="EMBL" id="WUX56445.1"/>
    </source>
</evidence>
<evidence type="ECO:0000313" key="3">
    <source>
        <dbReference type="Proteomes" id="UP001432209"/>
    </source>
</evidence>
<protein>
    <recommendedName>
        <fullName evidence="4">FXSXX-COOH protein</fullName>
    </recommendedName>
</protein>
<dbReference type="Proteomes" id="UP001432209">
    <property type="component" value="Chromosome"/>
</dbReference>
<evidence type="ECO:0000256" key="1">
    <source>
        <dbReference type="SAM" id="MobiDB-lite"/>
    </source>
</evidence>
<feature type="region of interest" description="Disordered" evidence="1">
    <location>
        <begin position="20"/>
        <end position="42"/>
    </location>
</feature>
<keyword evidence="3" id="KW-1185">Reference proteome</keyword>
<reference evidence="2" key="1">
    <citation type="submission" date="2022-10" db="EMBL/GenBank/DDBJ databases">
        <title>The complete genomes of actinobacterial strains from the NBC collection.</title>
        <authorList>
            <person name="Joergensen T.S."/>
            <person name="Alvarez Arevalo M."/>
            <person name="Sterndorff E.B."/>
            <person name="Faurdal D."/>
            <person name="Vuksanovic O."/>
            <person name="Mourched A.-S."/>
            <person name="Charusanti P."/>
            <person name="Shaw S."/>
            <person name="Blin K."/>
            <person name="Weber T."/>
        </authorList>
    </citation>
    <scope>NUCLEOTIDE SEQUENCE</scope>
    <source>
        <strain evidence="2">NBC_01432</strain>
    </source>
</reference>
<dbReference type="EMBL" id="CP109495">
    <property type="protein sequence ID" value="WUX56445.1"/>
    <property type="molecule type" value="Genomic_DNA"/>
</dbReference>
<name>A0ABZ2ACM1_STRNV</name>
<sequence>MTKTESMCVTLISGPIAAEQRGAGPFEKHRKTFGGTRKRRTEPLHEMAGLPRSVSLNDFSLFPCGTA</sequence>